<comment type="caution">
    <text evidence="2">The sequence shown here is derived from an EMBL/GenBank/DDBJ whole genome shotgun (WGS) entry which is preliminary data.</text>
</comment>
<evidence type="ECO:0000313" key="2">
    <source>
        <dbReference type="EMBL" id="NWE88393.1"/>
    </source>
</evidence>
<organism evidence="2 3">
    <name type="scientific">Pseudomonas reactans</name>
    <dbReference type="NCBI Taxonomy" id="117680"/>
    <lineage>
        <taxon>Bacteria</taxon>
        <taxon>Pseudomonadati</taxon>
        <taxon>Pseudomonadota</taxon>
        <taxon>Gammaproteobacteria</taxon>
        <taxon>Pseudomonadales</taxon>
        <taxon>Pseudomonadaceae</taxon>
        <taxon>Pseudomonas</taxon>
    </lineage>
</organism>
<dbReference type="Proteomes" id="UP000585226">
    <property type="component" value="Unassembled WGS sequence"/>
</dbReference>
<gene>
    <name evidence="2" type="ORF">HX893_09635</name>
</gene>
<dbReference type="AlphaFoldDB" id="A0A7Y8KGR0"/>
<sequence>MKRNRVSLSHVAGCVDLDRWALFIKLSWNCGSALEQTSSDSRSTGVLRFGVFHARVAFTGRSIVRPAVFCGFSM</sequence>
<name>A0A7Y8KGR0_9PSED</name>
<proteinExistence type="predicted"/>
<dbReference type="PROSITE" id="PS51004">
    <property type="entry name" value="SEMA"/>
    <property type="match status" value="1"/>
</dbReference>
<dbReference type="InterPro" id="IPR001627">
    <property type="entry name" value="Semap_dom"/>
</dbReference>
<protein>
    <recommendedName>
        <fullName evidence="1">Sema domain-containing protein</fullName>
    </recommendedName>
</protein>
<evidence type="ECO:0000313" key="3">
    <source>
        <dbReference type="Proteomes" id="UP000585226"/>
    </source>
</evidence>
<feature type="domain" description="Sema" evidence="1">
    <location>
        <begin position="1"/>
        <end position="74"/>
    </location>
</feature>
<dbReference type="EMBL" id="JACASD010000022">
    <property type="protein sequence ID" value="NWE88393.1"/>
    <property type="molecule type" value="Genomic_DNA"/>
</dbReference>
<accession>A0A7Y8KGR0</accession>
<reference evidence="2 3" key="1">
    <citation type="submission" date="2020-04" db="EMBL/GenBank/DDBJ databases">
        <title>Molecular characterization of pseudomonads from Agaricus bisporus reveal novel blotch 2 pathogens in Western Europe.</title>
        <authorList>
            <person name="Taparia T."/>
            <person name="Krijger M."/>
            <person name="Haynes E."/>
            <person name="Elpinstone J.G."/>
            <person name="Noble R."/>
            <person name="Van Der Wolf J."/>
        </authorList>
    </citation>
    <scope>NUCLEOTIDE SEQUENCE [LARGE SCALE GENOMIC DNA]</scope>
    <source>
        <strain evidence="2 3">P8021</strain>
    </source>
</reference>
<dbReference type="RefSeq" id="WP_177110963.1">
    <property type="nucleotide sequence ID" value="NZ_JACASB010000072.1"/>
</dbReference>
<evidence type="ECO:0000259" key="1">
    <source>
        <dbReference type="PROSITE" id="PS51004"/>
    </source>
</evidence>